<organism evidence="1">
    <name type="scientific">Anguilla anguilla</name>
    <name type="common">European freshwater eel</name>
    <name type="synonym">Muraena anguilla</name>
    <dbReference type="NCBI Taxonomy" id="7936"/>
    <lineage>
        <taxon>Eukaryota</taxon>
        <taxon>Metazoa</taxon>
        <taxon>Chordata</taxon>
        <taxon>Craniata</taxon>
        <taxon>Vertebrata</taxon>
        <taxon>Euteleostomi</taxon>
        <taxon>Actinopterygii</taxon>
        <taxon>Neopterygii</taxon>
        <taxon>Teleostei</taxon>
        <taxon>Anguilliformes</taxon>
        <taxon>Anguillidae</taxon>
        <taxon>Anguilla</taxon>
    </lineage>
</organism>
<evidence type="ECO:0000313" key="1">
    <source>
        <dbReference type="EMBL" id="JAI07064.1"/>
    </source>
</evidence>
<accession>A0A0E9XZE4</accession>
<reference evidence="1" key="2">
    <citation type="journal article" date="2015" name="Fish Shellfish Immunol.">
        <title>Early steps in the European eel (Anguilla anguilla)-Vibrio vulnificus interaction in the gills: Role of the RtxA13 toxin.</title>
        <authorList>
            <person name="Callol A."/>
            <person name="Pajuelo D."/>
            <person name="Ebbesson L."/>
            <person name="Teles M."/>
            <person name="MacKenzie S."/>
            <person name="Amaro C."/>
        </authorList>
    </citation>
    <scope>NUCLEOTIDE SEQUENCE</scope>
</reference>
<sequence length="26" mass="3045">MKKRAHASPSPMHLVFIMFIFASRIK</sequence>
<dbReference type="EMBL" id="GBXM01001514">
    <property type="protein sequence ID" value="JAI07064.1"/>
    <property type="molecule type" value="Transcribed_RNA"/>
</dbReference>
<reference evidence="1" key="1">
    <citation type="submission" date="2014-11" db="EMBL/GenBank/DDBJ databases">
        <authorList>
            <person name="Amaro Gonzalez C."/>
        </authorList>
    </citation>
    <scope>NUCLEOTIDE SEQUENCE</scope>
</reference>
<proteinExistence type="predicted"/>
<dbReference type="AlphaFoldDB" id="A0A0E9XZE4"/>
<protein>
    <submittedName>
        <fullName evidence="1">Uncharacterized protein</fullName>
    </submittedName>
</protein>
<name>A0A0E9XZE4_ANGAN</name>